<keyword evidence="3" id="KW-1185">Reference proteome</keyword>
<feature type="transmembrane region" description="Helical" evidence="1">
    <location>
        <begin position="189"/>
        <end position="211"/>
    </location>
</feature>
<comment type="caution">
    <text evidence="2">The sequence shown here is derived from an EMBL/GenBank/DDBJ whole genome shotgun (WGS) entry which is preliminary data.</text>
</comment>
<reference evidence="2 3" key="1">
    <citation type="submission" date="2014-09" db="EMBL/GenBank/DDBJ databases">
        <title>Vibrio maritimus JCM 19235. (C45) whole genome shotgun sequence.</title>
        <authorList>
            <person name="Sawabe T."/>
            <person name="Meirelles P."/>
            <person name="Nakanishi M."/>
            <person name="Sayaka M."/>
            <person name="Hattori M."/>
            <person name="Ohkuma M."/>
        </authorList>
    </citation>
    <scope>NUCLEOTIDE SEQUENCE [LARGE SCALE GENOMIC DNA]</scope>
    <source>
        <strain evidence="3">JCM19235</strain>
    </source>
</reference>
<dbReference type="PANTHER" id="PTHR40659">
    <property type="entry name" value="NICKEL/COBALT EFFLUX SYSTEM RCNA"/>
    <property type="match status" value="1"/>
</dbReference>
<feature type="transmembrane region" description="Helical" evidence="1">
    <location>
        <begin position="217"/>
        <end position="236"/>
    </location>
</feature>
<keyword evidence="1" id="KW-1133">Transmembrane helix</keyword>
<evidence type="ECO:0000256" key="1">
    <source>
        <dbReference type="SAM" id="Phobius"/>
    </source>
</evidence>
<organism evidence="2 3">
    <name type="scientific">Vibrio maritimus</name>
    <dbReference type="NCBI Taxonomy" id="990268"/>
    <lineage>
        <taxon>Bacteria</taxon>
        <taxon>Pseudomonadati</taxon>
        <taxon>Pseudomonadota</taxon>
        <taxon>Gammaproteobacteria</taxon>
        <taxon>Vibrionales</taxon>
        <taxon>Vibrionaceae</taxon>
        <taxon>Vibrio</taxon>
    </lineage>
</organism>
<reference evidence="2 3" key="2">
    <citation type="submission" date="2014-09" db="EMBL/GenBank/DDBJ databases">
        <authorList>
            <consortium name="NBRP consortium"/>
            <person name="Sawabe T."/>
            <person name="Meirelles P."/>
            <person name="Nakanishi M."/>
            <person name="Sayaka M."/>
            <person name="Hattori M."/>
            <person name="Ohkuma M."/>
        </authorList>
    </citation>
    <scope>NUCLEOTIDE SEQUENCE [LARGE SCALE GENOMIC DNA]</scope>
    <source>
        <strain evidence="3">JCM19235</strain>
    </source>
</reference>
<dbReference type="OrthoDB" id="9812956at2"/>
<feature type="transmembrane region" description="Helical" evidence="1">
    <location>
        <begin position="268"/>
        <end position="289"/>
    </location>
</feature>
<proteinExistence type="predicted"/>
<keyword evidence="1" id="KW-0472">Membrane</keyword>
<evidence type="ECO:0000313" key="2">
    <source>
        <dbReference type="EMBL" id="GAL21806.1"/>
    </source>
</evidence>
<dbReference type="GO" id="GO:0032025">
    <property type="term" value="P:response to cobalt ion"/>
    <property type="evidence" value="ECO:0007669"/>
    <property type="project" value="TreeGrafter"/>
</dbReference>
<dbReference type="GO" id="GO:0015099">
    <property type="term" value="F:nickel cation transmembrane transporter activity"/>
    <property type="evidence" value="ECO:0007669"/>
    <property type="project" value="TreeGrafter"/>
</dbReference>
<sequence>MDHSAKQRWGFFVGAALLLIVVVSVVNELNVIRQYLVTTQRTLLSGLSDYFDLIDTGDRTALVLTCLFTFVYGFVHSFGPGHGKSAVVFLVSAESISKSKIVGTCLLLNVMQGVVTAGVVIAANQVLSLGYRQSLGYVSSINQWVGVTMMLFGGYLLVLLIVALIKQWLRSDMNETTRTPSEQSSRIGLLLYGLRPCTSTSLIALFTLLWFDWSLAAALVVCSFLGSFFALVVVVFTSRKVLDYSSEHFSASTQAPQRCFWRDASKRVSLATFYLLVGWVFWTTGHLQISPIL</sequence>
<dbReference type="GO" id="GO:0046583">
    <property type="term" value="F:monoatomic cation efflux transmembrane transporter activity"/>
    <property type="evidence" value="ECO:0007669"/>
    <property type="project" value="TreeGrafter"/>
</dbReference>
<protein>
    <recommendedName>
        <fullName evidence="4">Nickel/cobalt efflux system</fullName>
    </recommendedName>
</protein>
<dbReference type="AlphaFoldDB" id="A0A090S2L3"/>
<evidence type="ECO:0000313" key="3">
    <source>
        <dbReference type="Proteomes" id="UP000029228"/>
    </source>
</evidence>
<dbReference type="EMBL" id="BBMR01000009">
    <property type="protein sequence ID" value="GAL21806.1"/>
    <property type="molecule type" value="Genomic_DNA"/>
</dbReference>
<dbReference type="Proteomes" id="UP000029228">
    <property type="component" value="Unassembled WGS sequence"/>
</dbReference>
<accession>A0A090S2L3</accession>
<feature type="transmembrane region" description="Helical" evidence="1">
    <location>
        <begin position="143"/>
        <end position="169"/>
    </location>
</feature>
<dbReference type="GO" id="GO:0010045">
    <property type="term" value="P:response to nickel cation"/>
    <property type="evidence" value="ECO:0007669"/>
    <property type="project" value="TreeGrafter"/>
</dbReference>
<evidence type="ECO:0008006" key="4">
    <source>
        <dbReference type="Google" id="ProtNLM"/>
    </source>
</evidence>
<name>A0A090S2L3_9VIBR</name>
<feature type="transmembrane region" description="Helical" evidence="1">
    <location>
        <begin position="101"/>
        <end position="123"/>
    </location>
</feature>
<gene>
    <name evidence="2" type="ORF">JCM19235_1628</name>
</gene>
<dbReference type="InterPro" id="IPR051224">
    <property type="entry name" value="NiCoT_RcnA"/>
</dbReference>
<dbReference type="GO" id="GO:0006824">
    <property type="term" value="P:cobalt ion transport"/>
    <property type="evidence" value="ECO:0007669"/>
    <property type="project" value="UniProtKB-KW"/>
</dbReference>
<feature type="transmembrane region" description="Helical" evidence="1">
    <location>
        <begin position="9"/>
        <end position="26"/>
    </location>
</feature>
<dbReference type="PANTHER" id="PTHR40659:SF1">
    <property type="entry name" value="NICKEL_COBALT EFFLUX SYSTEM RCNA"/>
    <property type="match status" value="1"/>
</dbReference>
<dbReference type="GO" id="GO:0005886">
    <property type="term" value="C:plasma membrane"/>
    <property type="evidence" value="ECO:0007669"/>
    <property type="project" value="UniProtKB-SubCell"/>
</dbReference>
<keyword evidence="1" id="KW-0812">Transmembrane</keyword>